<organism evidence="1 2">
    <name type="scientific">Phytophthora nicotianae P1569</name>
    <dbReference type="NCBI Taxonomy" id="1317065"/>
    <lineage>
        <taxon>Eukaryota</taxon>
        <taxon>Sar</taxon>
        <taxon>Stramenopiles</taxon>
        <taxon>Oomycota</taxon>
        <taxon>Peronosporomycetes</taxon>
        <taxon>Peronosporales</taxon>
        <taxon>Peronosporaceae</taxon>
        <taxon>Phytophthora</taxon>
    </lineage>
</organism>
<proteinExistence type="predicted"/>
<feature type="non-terminal residue" evidence="1">
    <location>
        <position position="75"/>
    </location>
</feature>
<reference evidence="1 2" key="1">
    <citation type="submission" date="2013-11" db="EMBL/GenBank/DDBJ databases">
        <title>The Genome Sequence of Phytophthora parasitica P1569.</title>
        <authorList>
            <consortium name="The Broad Institute Genomics Platform"/>
            <person name="Russ C."/>
            <person name="Tyler B."/>
            <person name="Panabieres F."/>
            <person name="Shan W."/>
            <person name="Tripathy S."/>
            <person name="Grunwald N."/>
            <person name="Machado M."/>
            <person name="Johnson C.S."/>
            <person name="Arredondo F."/>
            <person name="Hong C."/>
            <person name="Coffey M."/>
            <person name="Young S.K."/>
            <person name="Zeng Q."/>
            <person name="Gargeya S."/>
            <person name="Fitzgerald M."/>
            <person name="Abouelleil A."/>
            <person name="Alvarado L."/>
            <person name="Chapman S.B."/>
            <person name="Gainer-Dewar J."/>
            <person name="Goldberg J."/>
            <person name="Griggs A."/>
            <person name="Gujja S."/>
            <person name="Hansen M."/>
            <person name="Howarth C."/>
            <person name="Imamovic A."/>
            <person name="Ireland A."/>
            <person name="Larimer J."/>
            <person name="McCowan C."/>
            <person name="Murphy C."/>
            <person name="Pearson M."/>
            <person name="Poon T.W."/>
            <person name="Priest M."/>
            <person name="Roberts A."/>
            <person name="Saif S."/>
            <person name="Shea T."/>
            <person name="Sykes S."/>
            <person name="Wortman J."/>
            <person name="Nusbaum C."/>
            <person name="Birren B."/>
        </authorList>
    </citation>
    <scope>NUCLEOTIDE SEQUENCE [LARGE SCALE GENOMIC DNA]</scope>
    <source>
        <strain evidence="1 2">P1569</strain>
    </source>
</reference>
<keyword evidence="2" id="KW-1185">Reference proteome</keyword>
<gene>
    <name evidence="1" type="ORF">F443_06862</name>
</gene>
<name>V9FEK6_PHYNI</name>
<dbReference type="Proteomes" id="UP000018721">
    <property type="component" value="Unassembled WGS sequence"/>
</dbReference>
<evidence type="ECO:0000313" key="2">
    <source>
        <dbReference type="Proteomes" id="UP000018721"/>
    </source>
</evidence>
<dbReference type="EMBL" id="ANIZ01001115">
    <property type="protein sequence ID" value="ETI49223.1"/>
    <property type="molecule type" value="Genomic_DNA"/>
</dbReference>
<protein>
    <submittedName>
        <fullName evidence="1">Uncharacterized protein</fullName>
    </submittedName>
</protein>
<accession>V9FEK6</accession>
<evidence type="ECO:0000313" key="1">
    <source>
        <dbReference type="EMBL" id="ETI49223.1"/>
    </source>
</evidence>
<comment type="caution">
    <text evidence="1">The sequence shown here is derived from an EMBL/GenBank/DDBJ whole genome shotgun (WGS) entry which is preliminary data.</text>
</comment>
<dbReference type="AlphaFoldDB" id="V9FEK6"/>
<sequence length="75" mass="8082">MEELSLTDSRYTPQLRGVCTTNFASLVAGKDPARIRLQPTISEVGNAMSQRVVDSMETSARFDSTLAIDGICGSD</sequence>
<dbReference type="HOGENOM" id="CLU_2678610_0_0_1"/>